<keyword evidence="5" id="KW-0444">Lipid biosynthesis</keyword>
<comment type="similarity">
    <text evidence="3">Belongs to the steroid 5-alpha reductase family.</text>
</comment>
<evidence type="ECO:0000256" key="7">
    <source>
        <dbReference type="ARBA" id="ARBA00022824"/>
    </source>
</evidence>
<sequence>MASPSITLAIQPRGKLGKKIPKEVQIASDASTQEIYQSLAKVSGLSIHRLRITKASDRSLVPNSKNDTITSTGLSAKDVLQVKDLGPQISWRTVFIIEYLGPMLIPALFLFPLRPYLYFNFDKPLPEPSDLQILLCGLLTLHFLKREYETIFVHRFSNATMPAFNIVKNSGHYWVLAGFNIAYWAFRPDAAAAVSTSQANPILLYTGVALFVFAELANLNAHLVLRDLRRPGTTDRGIPSGFGFSLVTCPNYLFEILAWVGVYLVSGLSWSVLFFIIVGGGQMAAWASKKERRYRKEFGDKYKRKRSVMIPGIY</sequence>
<dbReference type="PANTHER" id="PTHR10556:SF28">
    <property type="entry name" value="VERY-LONG-CHAIN ENOYL-COA REDUCTASE"/>
    <property type="match status" value="1"/>
</dbReference>
<keyword evidence="20" id="KW-1185">Reference proteome</keyword>
<dbReference type="FunFam" id="1.20.120.1630:FF:000010">
    <property type="entry name" value="Steroid alpha reductase family protein"/>
    <property type="match status" value="1"/>
</dbReference>
<dbReference type="Gene3D" id="1.20.120.1630">
    <property type="match status" value="1"/>
</dbReference>
<keyword evidence="12" id="KW-0443">Lipid metabolism</keyword>
<dbReference type="Pfam" id="PF02544">
    <property type="entry name" value="Steroid_dh"/>
    <property type="match status" value="1"/>
</dbReference>
<keyword evidence="11" id="KW-0560">Oxidoreductase</keyword>
<dbReference type="Proteomes" id="UP000234254">
    <property type="component" value="Unassembled WGS sequence"/>
</dbReference>
<dbReference type="GO" id="GO:0005789">
    <property type="term" value="C:endoplasmic reticulum membrane"/>
    <property type="evidence" value="ECO:0007669"/>
    <property type="project" value="UniProtKB-SubCell"/>
</dbReference>
<feature type="domain" description="3-oxo-5-alpha-steroid 4-dehydrogenase C-terminal" evidence="18">
    <location>
        <begin position="160"/>
        <end position="314"/>
    </location>
</feature>
<evidence type="ECO:0000256" key="6">
    <source>
        <dbReference type="ARBA" id="ARBA00022692"/>
    </source>
</evidence>
<evidence type="ECO:0000256" key="15">
    <source>
        <dbReference type="ARBA" id="ARBA00051495"/>
    </source>
</evidence>
<comment type="subcellular location">
    <subcellularLocation>
        <location evidence="1">Endoplasmic reticulum membrane</location>
        <topology evidence="1">Multi-pass membrane protein</topology>
    </subcellularLocation>
</comment>
<evidence type="ECO:0000256" key="16">
    <source>
        <dbReference type="ARBA" id="ARBA00058640"/>
    </source>
</evidence>
<evidence type="ECO:0000256" key="4">
    <source>
        <dbReference type="ARBA" id="ARBA00012530"/>
    </source>
</evidence>
<keyword evidence="14" id="KW-0275">Fatty acid biosynthesis</keyword>
<comment type="catalytic activity">
    <reaction evidence="15">
        <text>a very-long-chain 2,3-saturated fatty acyl-CoA + NADP(+) = a very-long-chain (2E)-enoyl-CoA + NADPH + H(+)</text>
        <dbReference type="Rhea" id="RHEA:14473"/>
        <dbReference type="ChEBI" id="CHEBI:15378"/>
        <dbReference type="ChEBI" id="CHEBI:57783"/>
        <dbReference type="ChEBI" id="CHEBI:58349"/>
        <dbReference type="ChEBI" id="CHEBI:83724"/>
        <dbReference type="ChEBI" id="CHEBI:83728"/>
        <dbReference type="EC" id="1.3.1.93"/>
    </reaction>
</comment>
<evidence type="ECO:0000259" key="18">
    <source>
        <dbReference type="Pfam" id="PF02544"/>
    </source>
</evidence>
<dbReference type="InterPro" id="IPR001104">
    <property type="entry name" value="3-oxo-5_a-steroid_4-DH_C"/>
</dbReference>
<dbReference type="EC" id="1.3.1.93" evidence="4"/>
<evidence type="ECO:0000256" key="12">
    <source>
        <dbReference type="ARBA" id="ARBA00023098"/>
    </source>
</evidence>
<evidence type="ECO:0000256" key="5">
    <source>
        <dbReference type="ARBA" id="ARBA00022516"/>
    </source>
</evidence>
<dbReference type="PANTHER" id="PTHR10556">
    <property type="entry name" value="3-OXO-5-ALPHA-STEROID 4-DEHYDROGENASE"/>
    <property type="match status" value="1"/>
</dbReference>
<feature type="transmembrane region" description="Helical" evidence="17">
    <location>
        <begin position="93"/>
        <end position="111"/>
    </location>
</feature>
<evidence type="ECO:0000313" key="19">
    <source>
        <dbReference type="EMBL" id="PKY02635.1"/>
    </source>
</evidence>
<evidence type="ECO:0000256" key="8">
    <source>
        <dbReference type="ARBA" id="ARBA00022832"/>
    </source>
</evidence>
<dbReference type="InterPro" id="IPR039357">
    <property type="entry name" value="SRD5A/TECR"/>
</dbReference>
<keyword evidence="8" id="KW-0276">Fatty acid metabolism</keyword>
<evidence type="ECO:0000256" key="13">
    <source>
        <dbReference type="ARBA" id="ARBA00023136"/>
    </source>
</evidence>
<comment type="function">
    <text evidence="16">Catalyzes the last of the four reactions of the long-chain fatty acids elongation cycle. This endoplasmic reticulum-bound enzymatic process, allows the addition of 2 carbons to the chain of long- and very long-chain fatty acids/VLCFAs per cycle. This enzyme reduces the trans-2,3-enoyl-CoA fatty acid intermediate to an acyl-CoA that can be further elongated by entering a new cycle of elongation. Thereby, it participates in the production of VLCFAs of different chain lengths that are involved in multiple biological processes as precursors of membrane lipids and lipid mediators.</text>
</comment>
<evidence type="ECO:0000256" key="11">
    <source>
        <dbReference type="ARBA" id="ARBA00023002"/>
    </source>
</evidence>
<dbReference type="RefSeq" id="XP_024691229.1">
    <property type="nucleotide sequence ID" value="XM_024834507.1"/>
</dbReference>
<dbReference type="GeneID" id="36542031"/>
<dbReference type="GO" id="GO:0042761">
    <property type="term" value="P:very long-chain fatty acid biosynthetic process"/>
    <property type="evidence" value="ECO:0007669"/>
    <property type="project" value="TreeGrafter"/>
</dbReference>
<evidence type="ECO:0000256" key="10">
    <source>
        <dbReference type="ARBA" id="ARBA00022989"/>
    </source>
</evidence>
<dbReference type="EMBL" id="MSFM01000009">
    <property type="protein sequence ID" value="PKY02635.1"/>
    <property type="molecule type" value="Genomic_DNA"/>
</dbReference>
<keyword evidence="7" id="KW-0256">Endoplasmic reticulum</keyword>
<evidence type="ECO:0000313" key="20">
    <source>
        <dbReference type="Proteomes" id="UP000234254"/>
    </source>
</evidence>
<evidence type="ECO:0000256" key="9">
    <source>
        <dbReference type="ARBA" id="ARBA00022857"/>
    </source>
</evidence>
<keyword evidence="6 17" id="KW-0812">Transmembrane</keyword>
<comment type="pathway">
    <text evidence="2">Lipid metabolism; fatty acid biosynthesis.</text>
</comment>
<reference evidence="19" key="1">
    <citation type="submission" date="2016-12" db="EMBL/GenBank/DDBJ databases">
        <title>The genomes of Aspergillus section Nigri reveals drivers in fungal speciation.</title>
        <authorList>
            <consortium name="DOE Joint Genome Institute"/>
            <person name="Vesth T.C."/>
            <person name="Nybo J."/>
            <person name="Theobald S."/>
            <person name="Brandl J."/>
            <person name="Frisvad J.C."/>
            <person name="Nielsen K.F."/>
            <person name="Lyhne E.K."/>
            <person name="Kogle M.E."/>
            <person name="Kuo A."/>
            <person name="Riley R."/>
            <person name="Clum A."/>
            <person name="Nolan M."/>
            <person name="Lipzen A."/>
            <person name="Salamov A."/>
            <person name="Henrissat B."/>
            <person name="Wiebenga A."/>
            <person name="De vries R.P."/>
            <person name="Grigoriev I.V."/>
            <person name="Mortensen U.H."/>
            <person name="Andersen M.R."/>
            <person name="Baker S.E."/>
        </authorList>
    </citation>
    <scope>NUCLEOTIDE SEQUENCE</scope>
    <source>
        <strain evidence="19">IBT 28561</strain>
    </source>
</reference>
<dbReference type="OrthoDB" id="540503at2759"/>
<organism evidence="19 20">
    <name type="scientific">Aspergillus campestris (strain IBT 28561)</name>
    <dbReference type="NCBI Taxonomy" id="1392248"/>
    <lineage>
        <taxon>Eukaryota</taxon>
        <taxon>Fungi</taxon>
        <taxon>Dikarya</taxon>
        <taxon>Ascomycota</taxon>
        <taxon>Pezizomycotina</taxon>
        <taxon>Eurotiomycetes</taxon>
        <taxon>Eurotiomycetidae</taxon>
        <taxon>Eurotiales</taxon>
        <taxon>Aspergillaceae</taxon>
        <taxon>Aspergillus</taxon>
        <taxon>Aspergillus subgen. Circumdati</taxon>
    </lineage>
</organism>
<protein>
    <recommendedName>
        <fullName evidence="4">very-long-chain enoyl-CoA reductase</fullName>
        <ecNumber evidence="4">1.3.1.93</ecNumber>
    </recommendedName>
</protein>
<name>A0A2I1CYD0_ASPC2</name>
<evidence type="ECO:0000256" key="3">
    <source>
        <dbReference type="ARBA" id="ARBA00007742"/>
    </source>
</evidence>
<evidence type="ECO:0000256" key="17">
    <source>
        <dbReference type="SAM" id="Phobius"/>
    </source>
</evidence>
<feature type="transmembrane region" description="Helical" evidence="17">
    <location>
        <begin position="268"/>
        <end position="287"/>
    </location>
</feature>
<accession>A0A2I1CYD0</accession>
<dbReference type="VEuPathDB" id="FungiDB:P168DRAFT_256202"/>
<keyword evidence="9" id="KW-0521">NADP</keyword>
<evidence type="ECO:0000256" key="1">
    <source>
        <dbReference type="ARBA" id="ARBA00004477"/>
    </source>
</evidence>
<feature type="transmembrane region" description="Helical" evidence="17">
    <location>
        <begin position="202"/>
        <end position="221"/>
    </location>
</feature>
<dbReference type="AlphaFoldDB" id="A0A2I1CYD0"/>
<feature type="transmembrane region" description="Helical" evidence="17">
    <location>
        <begin position="242"/>
        <end position="262"/>
    </location>
</feature>
<dbReference type="PROSITE" id="PS50244">
    <property type="entry name" value="S5A_REDUCTASE"/>
    <property type="match status" value="1"/>
</dbReference>
<comment type="caution">
    <text evidence="19">The sequence shown here is derived from an EMBL/GenBank/DDBJ whole genome shotgun (WGS) entry which is preliminary data.</text>
</comment>
<feature type="transmembrane region" description="Helical" evidence="17">
    <location>
        <begin position="169"/>
        <end position="186"/>
    </location>
</feature>
<proteinExistence type="inferred from homology"/>
<keyword evidence="13 17" id="KW-0472">Membrane</keyword>
<gene>
    <name evidence="19" type="ORF">P168DRAFT_256202</name>
</gene>
<evidence type="ECO:0000256" key="14">
    <source>
        <dbReference type="ARBA" id="ARBA00023160"/>
    </source>
</evidence>
<keyword evidence="10 17" id="KW-1133">Transmembrane helix</keyword>
<evidence type="ECO:0000256" key="2">
    <source>
        <dbReference type="ARBA" id="ARBA00005194"/>
    </source>
</evidence>
<dbReference type="GO" id="GO:0102758">
    <property type="term" value="F:very-long-chain enoyl-CoA reductase activity"/>
    <property type="evidence" value="ECO:0007669"/>
    <property type="project" value="UniProtKB-EC"/>
</dbReference>